<name>A0A7Y9FHU8_9CELL</name>
<dbReference type="RefSeq" id="WP_140459914.1">
    <property type="nucleotide sequence ID" value="NZ_BAABFI010000012.1"/>
</dbReference>
<feature type="chain" id="PRO_5031031021" description="Htaa domain-containing protein" evidence="1">
    <location>
        <begin position="41"/>
        <end position="593"/>
    </location>
</feature>
<proteinExistence type="predicted"/>
<evidence type="ECO:0000313" key="3">
    <source>
        <dbReference type="EMBL" id="NYD87608.1"/>
    </source>
</evidence>
<organism evidence="3 4">
    <name type="scientific">Cellulomonas oligotrophica</name>
    <dbReference type="NCBI Taxonomy" id="931536"/>
    <lineage>
        <taxon>Bacteria</taxon>
        <taxon>Bacillati</taxon>
        <taxon>Actinomycetota</taxon>
        <taxon>Actinomycetes</taxon>
        <taxon>Micrococcales</taxon>
        <taxon>Cellulomonadaceae</taxon>
        <taxon>Cellulomonas</taxon>
    </lineage>
</organism>
<evidence type="ECO:0000256" key="1">
    <source>
        <dbReference type="SAM" id="SignalP"/>
    </source>
</evidence>
<comment type="caution">
    <text evidence="3">The sequence shown here is derived from an EMBL/GenBank/DDBJ whole genome shotgun (WGS) entry which is preliminary data.</text>
</comment>
<reference evidence="2 5" key="2">
    <citation type="submission" date="2021-01" db="EMBL/GenBank/DDBJ databases">
        <title>Whole genome shotgun sequence of Cellulomonas oligotrophica NBRC 109435.</title>
        <authorList>
            <person name="Komaki H."/>
            <person name="Tamura T."/>
        </authorList>
    </citation>
    <scope>NUCLEOTIDE SEQUENCE [LARGE SCALE GENOMIC DNA]</scope>
    <source>
        <strain evidence="2 5">NBRC 109435</strain>
    </source>
</reference>
<keyword evidence="1" id="KW-0732">Signal</keyword>
<reference evidence="3 4" key="1">
    <citation type="submission" date="2020-07" db="EMBL/GenBank/DDBJ databases">
        <title>Sequencing the genomes of 1000 actinobacteria strains.</title>
        <authorList>
            <person name="Klenk H.-P."/>
        </authorList>
    </citation>
    <scope>NUCLEOTIDE SEQUENCE [LARGE SCALE GENOMIC DNA]</scope>
    <source>
        <strain evidence="3 4">DSM 24482</strain>
    </source>
</reference>
<sequence length="593" mass="59180">MFTAATGRRGATWRTRTTAGLGALVLGGTATLVAATPASAAVQDVDDATFTWGLSGYAQVGIFGAWTFKDLTGTATVLAGSVSGGTQQEYLVDPVPATSFPTSKAGQTPNAVRFTGGTGTADPATGAVDLVWDGSYTVNAYPASFNAPNEVYSDPQLEVAADGSGELSFDFTLGAGTDMSGNPVAETSYGRLTVVTFDEGSIDVTGDGEVRFSPDYQGVTVTTADSAAQTTTCTATGGATGWWGSWAPAFVGAVPASVRPHFYSTGCGGMQDNKPALPVDVAFTVAEDVPAPATPQVQVSTTTLAADGTTDLTVTGTGFTAATDGTAAGIYVAVGPLVGDAWYLSAAPFQHAKYVRTSFAGAETATGAQLAADGSFTVTFQDVAPVYTKGTTTYDAATTPLNVVTFAAQGSPYRGLDTVTPLTFVDADGLPVVVDIPDEVDPEEPGPGEFVWAVDGGTSAVSLGVAQPTAAGFGASGALRTVTVTDTRAGAPAWSLSGQVGDFATADGALTFGGQSLGWSPTLGTNTVGAVAGATVAPGTAATDGLRSSRTLVSAPAGHAAGSVAVDAGLSLLAPLTTEPGSYSTTLVLTALS</sequence>
<evidence type="ECO:0008006" key="6">
    <source>
        <dbReference type="Google" id="ProtNLM"/>
    </source>
</evidence>
<protein>
    <recommendedName>
        <fullName evidence="6">Htaa domain-containing protein</fullName>
    </recommendedName>
</protein>
<dbReference type="AlphaFoldDB" id="A0A7Y9FHU8"/>
<evidence type="ECO:0000313" key="4">
    <source>
        <dbReference type="Proteomes" id="UP000577956"/>
    </source>
</evidence>
<dbReference type="EMBL" id="BONN01000007">
    <property type="protein sequence ID" value="GIG33485.1"/>
    <property type="molecule type" value="Genomic_DNA"/>
</dbReference>
<dbReference type="Proteomes" id="UP000618382">
    <property type="component" value="Unassembled WGS sequence"/>
</dbReference>
<gene>
    <name evidence="3" type="ORF">BKA21_003157</name>
    <name evidence="2" type="ORF">Col01nite_26440</name>
</gene>
<dbReference type="Proteomes" id="UP000577956">
    <property type="component" value="Unassembled WGS sequence"/>
</dbReference>
<accession>A0A7Y9FHU8</accession>
<evidence type="ECO:0000313" key="2">
    <source>
        <dbReference type="EMBL" id="GIG33485.1"/>
    </source>
</evidence>
<dbReference type="EMBL" id="JACCBK010000001">
    <property type="protein sequence ID" value="NYD87608.1"/>
    <property type="molecule type" value="Genomic_DNA"/>
</dbReference>
<evidence type="ECO:0000313" key="5">
    <source>
        <dbReference type="Proteomes" id="UP000618382"/>
    </source>
</evidence>
<feature type="signal peptide" evidence="1">
    <location>
        <begin position="1"/>
        <end position="40"/>
    </location>
</feature>
<keyword evidence="5" id="KW-1185">Reference proteome</keyword>